<feature type="region of interest" description="Disordered" evidence="1">
    <location>
        <begin position="482"/>
        <end position="527"/>
    </location>
</feature>
<feature type="compositionally biased region" description="Pro residues" evidence="1">
    <location>
        <begin position="487"/>
        <end position="507"/>
    </location>
</feature>
<dbReference type="AlphaFoldDB" id="A0A2J8AHL3"/>
<evidence type="ECO:0000313" key="3">
    <source>
        <dbReference type="EMBL" id="PNH12014.1"/>
    </source>
</evidence>
<accession>A0A2J8AHL3</accession>
<keyword evidence="2" id="KW-0732">Signal</keyword>
<dbReference type="EMBL" id="PGGS01000016">
    <property type="protein sequence ID" value="PNH12014.1"/>
    <property type="molecule type" value="Genomic_DNA"/>
</dbReference>
<dbReference type="PANTHER" id="PTHR24216">
    <property type="entry name" value="PAXILLIN-RELATED"/>
    <property type="match status" value="1"/>
</dbReference>
<protein>
    <submittedName>
        <fullName evidence="3">Uncharacterized protein</fullName>
    </submittedName>
</protein>
<feature type="compositionally biased region" description="Pro residues" evidence="1">
    <location>
        <begin position="431"/>
        <end position="466"/>
    </location>
</feature>
<gene>
    <name evidence="3" type="ORF">TSOC_001049</name>
</gene>
<reference evidence="3 4" key="1">
    <citation type="journal article" date="2017" name="Mol. Biol. Evol.">
        <title>The 4-celled Tetrabaena socialis nuclear genome reveals the essential components for genetic control of cell number at the origin of multicellularity in the volvocine lineage.</title>
        <authorList>
            <person name="Featherston J."/>
            <person name="Arakaki Y."/>
            <person name="Hanschen E.R."/>
            <person name="Ferris P.J."/>
            <person name="Michod R.E."/>
            <person name="Olson B.J.S.C."/>
            <person name="Nozaki H."/>
            <person name="Durand P.M."/>
        </authorList>
    </citation>
    <scope>NUCLEOTIDE SEQUENCE [LARGE SCALE GENOMIC DNA]</scope>
    <source>
        <strain evidence="3 4">NIES-571</strain>
    </source>
</reference>
<dbReference type="PRINTS" id="PR01217">
    <property type="entry name" value="PRICHEXTENSN"/>
</dbReference>
<proteinExistence type="predicted"/>
<evidence type="ECO:0000313" key="4">
    <source>
        <dbReference type="Proteomes" id="UP000236333"/>
    </source>
</evidence>
<feature type="chain" id="PRO_5014397914" evidence="2">
    <location>
        <begin position="28"/>
        <end position="751"/>
    </location>
</feature>
<sequence length="751" mass="80518">MGSLLGIGVIPLLLLGAHLLVPAGASAVTLYMSQDAGVLDLKWDDAPGQLKAQLLNLGFDVEVAEQPVLSVGTYIIPAQNGASYYSSAEDMDAVAAFVAQGGLVVLLDAKEGGVDSQKAFVAKALGYKGAWGLCKSFGSNAHHSNGQPSLSAEAKTFLPGAARWPAELEDARTTSVHTTCHHADASAVAWPLYTVLDDPNKVVVQAFGKVGSPGAVVWLGYSWKDGSQAEWGAMLRSLIEEFASGAYHAPQHEEEAADNIIAEVSNIVDGNNDITTQQVVDITSQGLQATVMATVLLIATAGGIPLQYITIINIFITDRTTGQVTFLNPTVFMAPAGRRRLSVEETLASAEHVWTARQVEEIMPGSNIRRMIQGQQYAAGPGEVTRMQEAAANIDYNEVSRRIMQATGGNVEDYDITIDLVVVQVVEVPLPPSPPPSPPRPSDAPDLPPLPPSPPPRPPRPPPSPPINAIRNALFKENISTEIGFRPPSPAPPTPPKPPPRPSPPSPAKTGKSPKPTQSPLPSPSTPARFAKFKGLYGMGVYLNKTQPVVWYDTKGFRQFRTPRSSLNLIYWTQKYECGTLTPGNCFQCPRAWAAETTRNVTILFREPWQLDAIHIEQLQNPGVLVIELLPWPAVSIVGLVDRRGNPVAPVPGTLRPPIRNVTVDTSLCSSTLDVKLTPARAGTDLRVPVKGSQASIPDSLKATTYGGVNIIVKAQPDKGKTIIDMVTFDGRALYPANADFYKGNEVRVYG</sequence>
<name>A0A2J8AHL3_9CHLO</name>
<evidence type="ECO:0000256" key="1">
    <source>
        <dbReference type="SAM" id="MobiDB-lite"/>
    </source>
</evidence>
<feature type="signal peptide" evidence="2">
    <location>
        <begin position="1"/>
        <end position="27"/>
    </location>
</feature>
<feature type="region of interest" description="Disordered" evidence="1">
    <location>
        <begin position="431"/>
        <end position="469"/>
    </location>
</feature>
<evidence type="ECO:0000256" key="2">
    <source>
        <dbReference type="SAM" id="SignalP"/>
    </source>
</evidence>
<organism evidence="3 4">
    <name type="scientific">Tetrabaena socialis</name>
    <dbReference type="NCBI Taxonomy" id="47790"/>
    <lineage>
        <taxon>Eukaryota</taxon>
        <taxon>Viridiplantae</taxon>
        <taxon>Chlorophyta</taxon>
        <taxon>core chlorophytes</taxon>
        <taxon>Chlorophyceae</taxon>
        <taxon>CS clade</taxon>
        <taxon>Chlamydomonadales</taxon>
        <taxon>Tetrabaenaceae</taxon>
        <taxon>Tetrabaena</taxon>
    </lineage>
</organism>
<dbReference type="PANTHER" id="PTHR24216:SF65">
    <property type="entry name" value="PAXILLIN-LIKE PROTEIN 1"/>
    <property type="match status" value="1"/>
</dbReference>
<dbReference type="Proteomes" id="UP000236333">
    <property type="component" value="Unassembled WGS sequence"/>
</dbReference>
<comment type="caution">
    <text evidence="3">The sequence shown here is derived from an EMBL/GenBank/DDBJ whole genome shotgun (WGS) entry which is preliminary data.</text>
</comment>
<keyword evidence="4" id="KW-1185">Reference proteome</keyword>